<gene>
    <name evidence="3" type="ORF">FNX48_009270</name>
</gene>
<comment type="caution">
    <text evidence="3">The sequence shown here is derived from an EMBL/GenBank/DDBJ whole genome shotgun (WGS) entry which is preliminary data.</text>
</comment>
<keyword evidence="1" id="KW-0723">Serine/threonine-protein kinase</keyword>
<dbReference type="PANTHER" id="PTHR35526:SF3">
    <property type="entry name" value="ANTI-SIGMA-F FACTOR RSBW"/>
    <property type="match status" value="1"/>
</dbReference>
<sequence length="171" mass="18004">MFLVLLSGRIEAGGMYRPSAAPLRPSIEVFRHVFPATSEAARRARHLVDDTLRVLGMEKAEPVRSDAVAVLAELTANAATHGCVPGQGFEVVVLLIPDGVRVEVGDAGRGALPASLRGPSEDADAETGRGLRIIAALAHRWGVIPSPAGVPGRTIWAEVLRRRPGPVGEAL</sequence>
<dbReference type="Gene3D" id="3.30.565.10">
    <property type="entry name" value="Histidine kinase-like ATPase, C-terminal domain"/>
    <property type="match status" value="1"/>
</dbReference>
<dbReference type="Proteomes" id="UP000315516">
    <property type="component" value="Unassembled WGS sequence"/>
</dbReference>
<dbReference type="InterPro" id="IPR003594">
    <property type="entry name" value="HATPase_dom"/>
</dbReference>
<keyword evidence="1" id="KW-0808">Transferase</keyword>
<keyword evidence="3" id="KW-0547">Nucleotide-binding</keyword>
<reference evidence="3" key="1">
    <citation type="submission" date="2019-10" db="EMBL/GenBank/DDBJ databases">
        <title>Streptomyces sp. nov., a novel actinobacterium isolated from alkaline environment.</title>
        <authorList>
            <person name="Golinska P."/>
        </authorList>
    </citation>
    <scope>NUCLEOTIDE SEQUENCE</scope>
    <source>
        <strain evidence="3">IF17</strain>
    </source>
</reference>
<keyword evidence="1" id="KW-0418">Kinase</keyword>
<evidence type="ECO:0000259" key="2">
    <source>
        <dbReference type="Pfam" id="PF13581"/>
    </source>
</evidence>
<dbReference type="GO" id="GO:0005524">
    <property type="term" value="F:ATP binding"/>
    <property type="evidence" value="ECO:0007669"/>
    <property type="project" value="UniProtKB-KW"/>
</dbReference>
<dbReference type="RefSeq" id="WP_153426852.1">
    <property type="nucleotide sequence ID" value="NZ_VJYJ02000185.1"/>
</dbReference>
<dbReference type="PANTHER" id="PTHR35526">
    <property type="entry name" value="ANTI-SIGMA-F FACTOR RSBW-RELATED"/>
    <property type="match status" value="1"/>
</dbReference>
<dbReference type="CDD" id="cd16936">
    <property type="entry name" value="HATPase_RsbW-like"/>
    <property type="match status" value="1"/>
</dbReference>
<keyword evidence="3" id="KW-0067">ATP-binding</keyword>
<organism evidence="3">
    <name type="scientific">Streptomyces alkaliphilus</name>
    <dbReference type="NCBI Taxonomy" id="1472722"/>
    <lineage>
        <taxon>Bacteria</taxon>
        <taxon>Bacillati</taxon>
        <taxon>Actinomycetota</taxon>
        <taxon>Actinomycetes</taxon>
        <taxon>Kitasatosporales</taxon>
        <taxon>Streptomycetaceae</taxon>
        <taxon>Streptomyces</taxon>
    </lineage>
</organism>
<proteinExistence type="predicted"/>
<name>A0A646IB58_9ACTN</name>
<feature type="domain" description="Histidine kinase/HSP90-like ATPase" evidence="2">
    <location>
        <begin position="34"/>
        <end position="141"/>
    </location>
</feature>
<dbReference type="InterPro" id="IPR036890">
    <property type="entry name" value="HATPase_C_sf"/>
</dbReference>
<protein>
    <submittedName>
        <fullName evidence="3">ATP-binding protein</fullName>
    </submittedName>
</protein>
<dbReference type="Pfam" id="PF13581">
    <property type="entry name" value="HATPase_c_2"/>
    <property type="match status" value="1"/>
</dbReference>
<dbReference type="SUPFAM" id="SSF55874">
    <property type="entry name" value="ATPase domain of HSP90 chaperone/DNA topoisomerase II/histidine kinase"/>
    <property type="match status" value="1"/>
</dbReference>
<evidence type="ECO:0000256" key="1">
    <source>
        <dbReference type="ARBA" id="ARBA00022527"/>
    </source>
</evidence>
<dbReference type="AlphaFoldDB" id="A0A646IB58"/>
<accession>A0A646IB58</accession>
<evidence type="ECO:0000313" key="3">
    <source>
        <dbReference type="EMBL" id="MQS07355.1"/>
    </source>
</evidence>
<dbReference type="InterPro" id="IPR050267">
    <property type="entry name" value="Anti-sigma-factor_SerPK"/>
</dbReference>
<dbReference type="EMBL" id="VJYJ02000185">
    <property type="protein sequence ID" value="MQS07355.1"/>
    <property type="molecule type" value="Genomic_DNA"/>
</dbReference>
<dbReference type="OrthoDB" id="3473697at2"/>
<dbReference type="GO" id="GO:0004674">
    <property type="term" value="F:protein serine/threonine kinase activity"/>
    <property type="evidence" value="ECO:0007669"/>
    <property type="project" value="UniProtKB-KW"/>
</dbReference>